<dbReference type="GO" id="GO:0006749">
    <property type="term" value="P:glutathione metabolic process"/>
    <property type="evidence" value="ECO:0007669"/>
    <property type="project" value="InterPro"/>
</dbReference>
<dbReference type="FunFam" id="3.40.30.10:FF:000014">
    <property type="entry name" value="Tau class glutathione S-transferase"/>
    <property type="match status" value="1"/>
</dbReference>
<sequence length="225" mass="25656">MGEEGVKLYGNILSPFVLRVEWALQLKGIKYEYVNEDLSNKSPQLLQYNPVHKMVPVLVHNGKPIAESAVIVEYIDEAWSDLYPLLPSNPYQKATTRFWAKFVEEKCLHGSFDVLSRVGEEQLKAVKEMQESLKTLEGHLEEKKFFGGETIGFVDIIAGWMPSWLGMIEEIIGIKIINEEDLPLISAWIKDLLDHNMVKETMPPQEKVMAHMRAIRENVLSAMSA</sequence>
<protein>
    <recommendedName>
        <fullName evidence="1">glutathione transferase</fullName>
        <ecNumber evidence="1">2.5.1.18</ecNumber>
    </recommendedName>
</protein>
<dbReference type="EC" id="2.5.1.18" evidence="1"/>
<dbReference type="SFLD" id="SFLDG00358">
    <property type="entry name" value="Main_(cytGST)"/>
    <property type="match status" value="1"/>
</dbReference>
<dbReference type="AlphaFoldDB" id="A0A6I9SFT5"/>
<evidence type="ECO:0000256" key="1">
    <source>
        <dbReference type="ARBA" id="ARBA00012452"/>
    </source>
</evidence>
<dbReference type="PROSITE" id="PS50405">
    <property type="entry name" value="GST_CTER"/>
    <property type="match status" value="1"/>
</dbReference>
<dbReference type="GO" id="GO:0005737">
    <property type="term" value="C:cytoplasm"/>
    <property type="evidence" value="ECO:0007669"/>
    <property type="project" value="TreeGrafter"/>
</dbReference>
<dbReference type="KEGG" id="egu:105060568"/>
<proteinExistence type="inferred from homology"/>
<dbReference type="PANTHER" id="PTHR11260:SF676">
    <property type="entry name" value="GLUTATHIONE S-TRANSFERASE U8"/>
    <property type="match status" value="1"/>
</dbReference>
<dbReference type="SUPFAM" id="SSF47616">
    <property type="entry name" value="GST C-terminal domain-like"/>
    <property type="match status" value="1"/>
</dbReference>
<feature type="domain" description="GST C-terminal" evidence="6">
    <location>
        <begin position="89"/>
        <end position="215"/>
    </location>
</feature>
<dbReference type="Proteomes" id="UP000504607">
    <property type="component" value="Unplaced"/>
</dbReference>
<dbReference type="SFLD" id="SFLDS00019">
    <property type="entry name" value="Glutathione_Transferase_(cytos"/>
    <property type="match status" value="1"/>
</dbReference>
<evidence type="ECO:0000256" key="2">
    <source>
        <dbReference type="ARBA" id="ARBA00022679"/>
    </source>
</evidence>
<dbReference type="GO" id="GO:0004364">
    <property type="term" value="F:glutathione transferase activity"/>
    <property type="evidence" value="ECO:0007669"/>
    <property type="project" value="UniProtKB-EC"/>
</dbReference>
<dbReference type="PANTHER" id="PTHR11260">
    <property type="entry name" value="GLUTATHIONE S-TRANSFERASE, GST, SUPERFAMILY, GST DOMAIN CONTAINING"/>
    <property type="match status" value="1"/>
</dbReference>
<organism evidence="7 8">
    <name type="scientific">Elaeis guineensis var. tenera</name>
    <name type="common">Oil palm</name>
    <dbReference type="NCBI Taxonomy" id="51953"/>
    <lineage>
        <taxon>Eukaryota</taxon>
        <taxon>Viridiplantae</taxon>
        <taxon>Streptophyta</taxon>
        <taxon>Embryophyta</taxon>
        <taxon>Tracheophyta</taxon>
        <taxon>Spermatophyta</taxon>
        <taxon>Magnoliopsida</taxon>
        <taxon>Liliopsida</taxon>
        <taxon>Arecaceae</taxon>
        <taxon>Arecoideae</taxon>
        <taxon>Cocoseae</taxon>
        <taxon>Elaeidinae</taxon>
        <taxon>Elaeis</taxon>
    </lineage>
</organism>
<dbReference type="InterPro" id="IPR036282">
    <property type="entry name" value="Glutathione-S-Trfase_C_sf"/>
</dbReference>
<dbReference type="InterPro" id="IPR045074">
    <property type="entry name" value="GST_C_Tau"/>
</dbReference>
<dbReference type="SUPFAM" id="SSF52833">
    <property type="entry name" value="Thioredoxin-like"/>
    <property type="match status" value="1"/>
</dbReference>
<feature type="domain" description="GST N-terminal" evidence="5">
    <location>
        <begin position="4"/>
        <end position="83"/>
    </location>
</feature>
<dbReference type="InParanoid" id="A0A6I9SFT5"/>
<dbReference type="Pfam" id="PF02798">
    <property type="entry name" value="GST_N"/>
    <property type="match status" value="1"/>
</dbReference>
<dbReference type="CDD" id="cd03185">
    <property type="entry name" value="GST_C_Tau"/>
    <property type="match status" value="1"/>
</dbReference>
<evidence type="ECO:0000256" key="4">
    <source>
        <dbReference type="RuleBase" id="RU003494"/>
    </source>
</evidence>
<reference evidence="8" key="1">
    <citation type="submission" date="2025-08" db="UniProtKB">
        <authorList>
            <consortium name="RefSeq"/>
        </authorList>
    </citation>
    <scope>IDENTIFICATION</scope>
</reference>
<accession>A0A6I9SFT5</accession>
<dbReference type="FunFam" id="1.20.1050.10:FF:000012">
    <property type="entry name" value="Tau class glutathione S-transferase"/>
    <property type="match status" value="1"/>
</dbReference>
<name>A0A6I9SFT5_ELAGV</name>
<evidence type="ECO:0000259" key="6">
    <source>
        <dbReference type="PROSITE" id="PS50405"/>
    </source>
</evidence>
<dbReference type="InterPro" id="IPR045073">
    <property type="entry name" value="Omega/Tau-like"/>
</dbReference>
<dbReference type="GeneID" id="105060568"/>
<dbReference type="OrthoDB" id="202840at2759"/>
<dbReference type="PROSITE" id="PS50404">
    <property type="entry name" value="GST_NTER"/>
    <property type="match status" value="1"/>
</dbReference>
<keyword evidence="7" id="KW-1185">Reference proteome</keyword>
<comment type="catalytic activity">
    <reaction evidence="3">
        <text>RX + glutathione = an S-substituted glutathione + a halide anion + H(+)</text>
        <dbReference type="Rhea" id="RHEA:16437"/>
        <dbReference type="ChEBI" id="CHEBI:15378"/>
        <dbReference type="ChEBI" id="CHEBI:16042"/>
        <dbReference type="ChEBI" id="CHEBI:17792"/>
        <dbReference type="ChEBI" id="CHEBI:57925"/>
        <dbReference type="ChEBI" id="CHEBI:90779"/>
        <dbReference type="EC" id="2.5.1.18"/>
    </reaction>
</comment>
<dbReference type="InterPro" id="IPR040079">
    <property type="entry name" value="Glutathione_S-Trfase"/>
</dbReference>
<dbReference type="Pfam" id="PF00043">
    <property type="entry name" value="GST_C"/>
    <property type="match status" value="1"/>
</dbReference>
<dbReference type="Gene3D" id="3.40.30.10">
    <property type="entry name" value="Glutaredoxin"/>
    <property type="match status" value="1"/>
</dbReference>
<dbReference type="RefSeq" id="XP_010942640.1">
    <property type="nucleotide sequence ID" value="XM_010944338.2"/>
</dbReference>
<evidence type="ECO:0000313" key="8">
    <source>
        <dbReference type="RefSeq" id="XP_010942640.1"/>
    </source>
</evidence>
<keyword evidence="2 8" id="KW-0808">Transferase</keyword>
<evidence type="ECO:0000259" key="5">
    <source>
        <dbReference type="PROSITE" id="PS50404"/>
    </source>
</evidence>
<dbReference type="InterPro" id="IPR004046">
    <property type="entry name" value="GST_C"/>
</dbReference>
<dbReference type="InterPro" id="IPR010987">
    <property type="entry name" value="Glutathione-S-Trfase_C-like"/>
</dbReference>
<evidence type="ECO:0000313" key="7">
    <source>
        <dbReference type="Proteomes" id="UP000504607"/>
    </source>
</evidence>
<evidence type="ECO:0000256" key="3">
    <source>
        <dbReference type="ARBA" id="ARBA00047960"/>
    </source>
</evidence>
<dbReference type="InterPro" id="IPR036249">
    <property type="entry name" value="Thioredoxin-like_sf"/>
</dbReference>
<dbReference type="Gene3D" id="1.20.1050.10">
    <property type="match status" value="1"/>
</dbReference>
<gene>
    <name evidence="8" type="primary">LOC105060568</name>
</gene>
<comment type="similarity">
    <text evidence="4">Belongs to the GST superfamily.</text>
</comment>
<dbReference type="InterPro" id="IPR004045">
    <property type="entry name" value="Glutathione_S-Trfase_N"/>
</dbReference>
<dbReference type="CDD" id="cd03058">
    <property type="entry name" value="GST_N_Tau"/>
    <property type="match status" value="1"/>
</dbReference>
<dbReference type="SFLD" id="SFLDG01152">
    <property type="entry name" value="Main.3:_Omega-_and_Tau-like"/>
    <property type="match status" value="1"/>
</dbReference>